<dbReference type="Gene3D" id="3.30.1320.10">
    <property type="match status" value="1"/>
</dbReference>
<dbReference type="EMBL" id="VMGK01000002">
    <property type="protein sequence ID" value="TSC93432.1"/>
    <property type="molecule type" value="Genomic_DNA"/>
</dbReference>
<keyword evidence="2 3" id="KW-0687">Ribonucleoprotein</keyword>
<dbReference type="InterPro" id="IPR000307">
    <property type="entry name" value="Ribosomal_bS16"/>
</dbReference>
<evidence type="ECO:0000256" key="1">
    <source>
        <dbReference type="ARBA" id="ARBA00022980"/>
    </source>
</evidence>
<dbReference type="InterPro" id="IPR023803">
    <property type="entry name" value="Ribosomal_bS16_dom_sf"/>
</dbReference>
<dbReference type="PANTHER" id="PTHR12919">
    <property type="entry name" value="30S RIBOSOMAL PROTEIN S16"/>
    <property type="match status" value="1"/>
</dbReference>
<evidence type="ECO:0000256" key="4">
    <source>
        <dbReference type="SAM" id="MobiDB-lite"/>
    </source>
</evidence>
<organism evidence="5 6">
    <name type="scientific">Candidatus Berkelbacteria bacterium Licking1014_7</name>
    <dbReference type="NCBI Taxonomy" id="2017147"/>
    <lineage>
        <taxon>Bacteria</taxon>
        <taxon>Candidatus Berkelbacteria</taxon>
    </lineage>
</organism>
<dbReference type="PANTHER" id="PTHR12919:SF20">
    <property type="entry name" value="SMALL RIBOSOMAL SUBUNIT PROTEIN BS16M"/>
    <property type="match status" value="1"/>
</dbReference>
<evidence type="ECO:0000313" key="6">
    <source>
        <dbReference type="Proteomes" id="UP000315689"/>
    </source>
</evidence>
<evidence type="ECO:0000256" key="2">
    <source>
        <dbReference type="ARBA" id="ARBA00023274"/>
    </source>
</evidence>
<dbReference type="HAMAP" id="MF_00385">
    <property type="entry name" value="Ribosomal_bS16"/>
    <property type="match status" value="1"/>
</dbReference>
<evidence type="ECO:0000313" key="5">
    <source>
        <dbReference type="EMBL" id="TSC93432.1"/>
    </source>
</evidence>
<accession>A0A554LKP4</accession>
<dbReference type="Proteomes" id="UP000315689">
    <property type="component" value="Unassembled WGS sequence"/>
</dbReference>
<comment type="similarity">
    <text evidence="3">Belongs to the bacterial ribosomal protein bS16 family.</text>
</comment>
<sequence length="145" mass="16582">MTIIRLQRVGKKSQPYFRLVVADKKRHVSAKTLEILGSFNPRSKEINFEKEKIISWIEKGAQISNTVARLLQNKIKHNKIKAIPRPPRKPKTKQENQDKSAETKSAQLEPESQPAPEKPKEKLEEKPSKGKPQEQKQKAVLVESA</sequence>
<keyword evidence="1 3" id="KW-0689">Ribosomal protein</keyword>
<evidence type="ECO:0000256" key="3">
    <source>
        <dbReference type="HAMAP-Rule" id="MF_00385"/>
    </source>
</evidence>
<dbReference type="NCBIfam" id="TIGR00002">
    <property type="entry name" value="S16"/>
    <property type="match status" value="1"/>
</dbReference>
<comment type="caution">
    <text evidence="5">The sequence shown here is derived from an EMBL/GenBank/DDBJ whole genome shotgun (WGS) entry which is preliminary data.</text>
</comment>
<feature type="region of interest" description="Disordered" evidence="4">
    <location>
        <begin position="76"/>
        <end position="145"/>
    </location>
</feature>
<dbReference type="Pfam" id="PF00886">
    <property type="entry name" value="Ribosomal_S16"/>
    <property type="match status" value="1"/>
</dbReference>
<gene>
    <name evidence="3" type="primary">rpsP</name>
    <name evidence="5" type="ORF">CEN89_107</name>
</gene>
<feature type="compositionally biased region" description="Basic residues" evidence="4">
    <location>
        <begin position="76"/>
        <end position="91"/>
    </location>
</feature>
<proteinExistence type="inferred from homology"/>
<dbReference type="AlphaFoldDB" id="A0A554LKP4"/>
<feature type="compositionally biased region" description="Basic and acidic residues" evidence="4">
    <location>
        <begin position="92"/>
        <end position="102"/>
    </location>
</feature>
<dbReference type="GO" id="GO:0006412">
    <property type="term" value="P:translation"/>
    <property type="evidence" value="ECO:0007669"/>
    <property type="project" value="UniProtKB-UniRule"/>
</dbReference>
<dbReference type="GO" id="GO:0005737">
    <property type="term" value="C:cytoplasm"/>
    <property type="evidence" value="ECO:0007669"/>
    <property type="project" value="UniProtKB-ARBA"/>
</dbReference>
<dbReference type="GO" id="GO:0015935">
    <property type="term" value="C:small ribosomal subunit"/>
    <property type="evidence" value="ECO:0007669"/>
    <property type="project" value="TreeGrafter"/>
</dbReference>
<dbReference type="SUPFAM" id="SSF54565">
    <property type="entry name" value="Ribosomal protein S16"/>
    <property type="match status" value="1"/>
</dbReference>
<protein>
    <recommendedName>
        <fullName evidence="3">Small ribosomal subunit protein bS16</fullName>
    </recommendedName>
</protein>
<feature type="compositionally biased region" description="Basic and acidic residues" evidence="4">
    <location>
        <begin position="117"/>
        <end position="137"/>
    </location>
</feature>
<name>A0A554LKP4_9BACT</name>
<reference evidence="5 6" key="1">
    <citation type="submission" date="2017-07" db="EMBL/GenBank/DDBJ databases">
        <title>Mechanisms for carbon and nitrogen cycling indicate functional differentiation within the Candidate Phyla Radiation.</title>
        <authorList>
            <person name="Danczak R.E."/>
            <person name="Johnston M.D."/>
            <person name="Kenah C."/>
            <person name="Slattery M."/>
            <person name="Wrighton K.C."/>
            <person name="Wilkins M.J."/>
        </authorList>
    </citation>
    <scope>NUCLEOTIDE SEQUENCE [LARGE SCALE GENOMIC DNA]</scope>
    <source>
        <strain evidence="5">Licking1014_7</strain>
    </source>
</reference>
<dbReference type="GO" id="GO:0003735">
    <property type="term" value="F:structural constituent of ribosome"/>
    <property type="evidence" value="ECO:0007669"/>
    <property type="project" value="InterPro"/>
</dbReference>